<dbReference type="InterPro" id="IPR050863">
    <property type="entry name" value="CenT-Element_Derived"/>
</dbReference>
<comment type="caution">
    <text evidence="3">The sequence shown here is derived from an EMBL/GenBank/DDBJ whole genome shotgun (WGS) entry which is preliminary data.</text>
</comment>
<name>A0A9D4PSX2_RHISA</name>
<dbReference type="InterPro" id="IPR004875">
    <property type="entry name" value="DDE_SF_endonuclease_dom"/>
</dbReference>
<dbReference type="PANTHER" id="PTHR19303:SF73">
    <property type="entry name" value="PROTEIN PDC2"/>
    <property type="match status" value="1"/>
</dbReference>
<dbReference type="GO" id="GO:0003677">
    <property type="term" value="F:DNA binding"/>
    <property type="evidence" value="ECO:0007669"/>
    <property type="project" value="TreeGrafter"/>
</dbReference>
<reference evidence="3" key="1">
    <citation type="journal article" date="2020" name="Cell">
        <title>Large-Scale Comparative Analyses of Tick Genomes Elucidate Their Genetic Diversity and Vector Capacities.</title>
        <authorList>
            <consortium name="Tick Genome and Microbiome Consortium (TIGMIC)"/>
            <person name="Jia N."/>
            <person name="Wang J."/>
            <person name="Shi W."/>
            <person name="Du L."/>
            <person name="Sun Y."/>
            <person name="Zhan W."/>
            <person name="Jiang J.F."/>
            <person name="Wang Q."/>
            <person name="Zhang B."/>
            <person name="Ji P."/>
            <person name="Bell-Sakyi L."/>
            <person name="Cui X.M."/>
            <person name="Yuan T.T."/>
            <person name="Jiang B.G."/>
            <person name="Yang W.F."/>
            <person name="Lam T.T."/>
            <person name="Chang Q.C."/>
            <person name="Ding S.J."/>
            <person name="Wang X.J."/>
            <person name="Zhu J.G."/>
            <person name="Ruan X.D."/>
            <person name="Zhao L."/>
            <person name="Wei J.T."/>
            <person name="Ye R.Z."/>
            <person name="Que T.C."/>
            <person name="Du C.H."/>
            <person name="Zhou Y.H."/>
            <person name="Cheng J.X."/>
            <person name="Dai P.F."/>
            <person name="Guo W.B."/>
            <person name="Han X.H."/>
            <person name="Huang E.J."/>
            <person name="Li L.F."/>
            <person name="Wei W."/>
            <person name="Gao Y.C."/>
            <person name="Liu J.Z."/>
            <person name="Shao H.Z."/>
            <person name="Wang X."/>
            <person name="Wang C.C."/>
            <person name="Yang T.C."/>
            <person name="Huo Q.B."/>
            <person name="Li W."/>
            <person name="Chen H.Y."/>
            <person name="Chen S.E."/>
            <person name="Zhou L.G."/>
            <person name="Ni X.B."/>
            <person name="Tian J.H."/>
            <person name="Sheng Y."/>
            <person name="Liu T."/>
            <person name="Pan Y.S."/>
            <person name="Xia L.Y."/>
            <person name="Li J."/>
            <person name="Zhao F."/>
            <person name="Cao W.C."/>
        </authorList>
    </citation>
    <scope>NUCLEOTIDE SEQUENCE</scope>
    <source>
        <strain evidence="3">Rsan-2018</strain>
    </source>
</reference>
<dbReference type="Proteomes" id="UP000821837">
    <property type="component" value="Chromosome 5"/>
</dbReference>
<dbReference type="PANTHER" id="PTHR19303">
    <property type="entry name" value="TRANSPOSON"/>
    <property type="match status" value="1"/>
</dbReference>
<accession>A0A9D4PSX2</accession>
<dbReference type="VEuPathDB" id="VectorBase:RSAN_030842"/>
<evidence type="ECO:0000313" key="4">
    <source>
        <dbReference type="Proteomes" id="UP000821837"/>
    </source>
</evidence>
<gene>
    <name evidence="3" type="ORF">HPB52_023846</name>
</gene>
<dbReference type="EMBL" id="JABSTV010001251">
    <property type="protein sequence ID" value="KAH7952511.1"/>
    <property type="molecule type" value="Genomic_DNA"/>
</dbReference>
<organism evidence="3 4">
    <name type="scientific">Rhipicephalus sanguineus</name>
    <name type="common">Brown dog tick</name>
    <name type="synonym">Ixodes sanguineus</name>
    <dbReference type="NCBI Taxonomy" id="34632"/>
    <lineage>
        <taxon>Eukaryota</taxon>
        <taxon>Metazoa</taxon>
        <taxon>Ecdysozoa</taxon>
        <taxon>Arthropoda</taxon>
        <taxon>Chelicerata</taxon>
        <taxon>Arachnida</taxon>
        <taxon>Acari</taxon>
        <taxon>Parasitiformes</taxon>
        <taxon>Ixodida</taxon>
        <taxon>Ixodoidea</taxon>
        <taxon>Ixodidae</taxon>
        <taxon>Rhipicephalinae</taxon>
        <taxon>Rhipicephalus</taxon>
        <taxon>Rhipicephalus</taxon>
    </lineage>
</organism>
<reference evidence="3" key="2">
    <citation type="submission" date="2021-09" db="EMBL/GenBank/DDBJ databases">
        <authorList>
            <person name="Jia N."/>
            <person name="Wang J."/>
            <person name="Shi W."/>
            <person name="Du L."/>
            <person name="Sun Y."/>
            <person name="Zhan W."/>
            <person name="Jiang J."/>
            <person name="Wang Q."/>
            <person name="Zhang B."/>
            <person name="Ji P."/>
            <person name="Sakyi L.B."/>
            <person name="Cui X."/>
            <person name="Yuan T."/>
            <person name="Jiang B."/>
            <person name="Yang W."/>
            <person name="Lam T.T.-Y."/>
            <person name="Chang Q."/>
            <person name="Ding S."/>
            <person name="Wang X."/>
            <person name="Zhu J."/>
            <person name="Ruan X."/>
            <person name="Zhao L."/>
            <person name="Wei J."/>
            <person name="Que T."/>
            <person name="Du C."/>
            <person name="Cheng J."/>
            <person name="Dai P."/>
            <person name="Han X."/>
            <person name="Huang E."/>
            <person name="Gao Y."/>
            <person name="Liu J."/>
            <person name="Shao H."/>
            <person name="Ye R."/>
            <person name="Li L."/>
            <person name="Wei W."/>
            <person name="Wang X."/>
            <person name="Wang C."/>
            <person name="Huo Q."/>
            <person name="Li W."/>
            <person name="Guo W."/>
            <person name="Chen H."/>
            <person name="Chen S."/>
            <person name="Zhou L."/>
            <person name="Zhou L."/>
            <person name="Ni X."/>
            <person name="Tian J."/>
            <person name="Zhou Y."/>
            <person name="Sheng Y."/>
            <person name="Liu T."/>
            <person name="Pan Y."/>
            <person name="Xia L."/>
            <person name="Li J."/>
            <person name="Zhao F."/>
            <person name="Cao W."/>
        </authorList>
    </citation>
    <scope>NUCLEOTIDE SEQUENCE</scope>
    <source>
        <strain evidence="3">Rsan-2018</strain>
        <tissue evidence="3">Larvae</tissue>
    </source>
</reference>
<feature type="compositionally biased region" description="Basic and acidic residues" evidence="1">
    <location>
        <begin position="218"/>
        <end position="237"/>
    </location>
</feature>
<protein>
    <recommendedName>
        <fullName evidence="2">DDE-1 domain-containing protein</fullName>
    </recommendedName>
</protein>
<dbReference type="AlphaFoldDB" id="A0A9D4PSX2"/>
<feature type="domain" description="DDE-1" evidence="2">
    <location>
        <begin position="43"/>
        <end position="143"/>
    </location>
</feature>
<keyword evidence="4" id="KW-1185">Reference proteome</keyword>
<dbReference type="GO" id="GO:0005634">
    <property type="term" value="C:nucleus"/>
    <property type="evidence" value="ECO:0007669"/>
    <property type="project" value="TreeGrafter"/>
</dbReference>
<dbReference type="Pfam" id="PF03184">
    <property type="entry name" value="DDE_1"/>
    <property type="match status" value="1"/>
</dbReference>
<sequence>MPAEHSLSTLYLQEQHEGVDDLRDFLMLPALPRLLTDCVTCLRCKGRNGVLFLDDCAAYPKDTSFLRNLRVVFLPANTTSHLQPLDAGIINNVKHFYRKCIVRRFLACVSHGDDPRKLSLLDAMHYLSTSWDSVTSEMVSNCFRKCGFRQQLASEDTECSEDDPVARASDIDDDIDEEFLSTGADAPFAKFVSIDDNVPTCEPQSVAEIVAEVVGGDAAKEVGDKAPEDSGENESVR</sequence>
<proteinExistence type="predicted"/>
<evidence type="ECO:0000256" key="1">
    <source>
        <dbReference type="SAM" id="MobiDB-lite"/>
    </source>
</evidence>
<evidence type="ECO:0000313" key="3">
    <source>
        <dbReference type="EMBL" id="KAH7952511.1"/>
    </source>
</evidence>
<evidence type="ECO:0000259" key="2">
    <source>
        <dbReference type="Pfam" id="PF03184"/>
    </source>
</evidence>
<feature type="region of interest" description="Disordered" evidence="1">
    <location>
        <begin position="217"/>
        <end position="237"/>
    </location>
</feature>